<evidence type="ECO:0000313" key="3">
    <source>
        <dbReference type="EMBL" id="AFC30795.1"/>
    </source>
</evidence>
<protein>
    <submittedName>
        <fullName evidence="3">EstA</fullName>
    </submittedName>
</protein>
<dbReference type="Pfam" id="PF00561">
    <property type="entry name" value="Abhydrolase_1"/>
    <property type="match status" value="1"/>
</dbReference>
<dbReference type="STRING" id="1116391.PM3016_4011"/>
<reference evidence="3 4" key="1">
    <citation type="journal article" date="2012" name="J. Bacteriol.">
        <title>Complete Genome Sequence of Paenibacillus mucilaginosus 3016, a Bacterium Functional as Microbial Fertilizer.</title>
        <authorList>
            <person name="Ma M."/>
            <person name="Wang Z."/>
            <person name="Li L."/>
            <person name="Jiang X."/>
            <person name="Guan D."/>
            <person name="Cao F."/>
            <person name="Chen H."/>
            <person name="Wang X."/>
            <person name="Shen D."/>
            <person name="Du B."/>
            <person name="Li J."/>
        </authorList>
    </citation>
    <scope>NUCLEOTIDE SEQUENCE [LARGE SCALE GENOMIC DNA]</scope>
    <source>
        <strain evidence="3 4">3016</strain>
    </source>
</reference>
<dbReference type="HOGENOM" id="CLU_029537_5_0_9"/>
<dbReference type="GO" id="GO:0016298">
    <property type="term" value="F:lipase activity"/>
    <property type="evidence" value="ECO:0007669"/>
    <property type="project" value="TreeGrafter"/>
</dbReference>
<dbReference type="InterPro" id="IPR000073">
    <property type="entry name" value="AB_hydrolase_1"/>
</dbReference>
<dbReference type="SUPFAM" id="SSF53474">
    <property type="entry name" value="alpha/beta-Hydrolases"/>
    <property type="match status" value="1"/>
</dbReference>
<accession>H6NI24</accession>
<dbReference type="GO" id="GO:0016042">
    <property type="term" value="P:lipid catabolic process"/>
    <property type="evidence" value="ECO:0007669"/>
    <property type="project" value="InterPro"/>
</dbReference>
<dbReference type="PANTHER" id="PTHR32015:SF1">
    <property type="entry name" value="LIPASE"/>
    <property type="match status" value="1"/>
</dbReference>
<dbReference type="AlphaFoldDB" id="H6NI24"/>
<dbReference type="EMBL" id="CP003235">
    <property type="protein sequence ID" value="AFC30795.1"/>
    <property type="molecule type" value="Genomic_DNA"/>
</dbReference>
<evidence type="ECO:0000256" key="1">
    <source>
        <dbReference type="SAM" id="SignalP"/>
    </source>
</evidence>
<dbReference type="Proteomes" id="UP000007523">
    <property type="component" value="Chromosome"/>
</dbReference>
<evidence type="ECO:0000313" key="4">
    <source>
        <dbReference type="Proteomes" id="UP000007523"/>
    </source>
</evidence>
<feature type="signal peptide" evidence="1">
    <location>
        <begin position="1"/>
        <end position="32"/>
    </location>
</feature>
<name>H6NI24_9BACL</name>
<evidence type="ECO:0000259" key="2">
    <source>
        <dbReference type="Pfam" id="PF00561"/>
    </source>
</evidence>
<dbReference type="Gene3D" id="3.40.50.1820">
    <property type="entry name" value="alpha/beta hydrolase"/>
    <property type="match status" value="1"/>
</dbReference>
<keyword evidence="4" id="KW-1185">Reference proteome</keyword>
<proteinExistence type="predicted"/>
<sequence length="204" mass="21991">MMKNRKWISVILTCMLMAFTVLLSMPPSKAEAAEPTARTPVVFVHGLSGSDSNFAYIKYYLQKQGWTSDELYAIDLPSKQGNQLLNSAAIASFVDDVLSKTGHTKVNIVAHSMGGANSLYYILNRDDASKVDKLITLGGANRLTTSDAPAGVNVTSIYSTSDTIVANYLSILNGANNIRISGVSHIGLIFSSQVNQLIQTALEE</sequence>
<dbReference type="InterPro" id="IPR002918">
    <property type="entry name" value="Lipase_EstA/Esterase_EstB"/>
</dbReference>
<feature type="chain" id="PRO_5003605708" evidence="1">
    <location>
        <begin position="33"/>
        <end position="204"/>
    </location>
</feature>
<gene>
    <name evidence="3" type="ORF">PM3016_4011</name>
</gene>
<keyword evidence="1" id="KW-0732">Signal</keyword>
<dbReference type="InterPro" id="IPR029058">
    <property type="entry name" value="AB_hydrolase_fold"/>
</dbReference>
<organism evidence="3 4">
    <name type="scientific">Paenibacillus mucilaginosus 3016</name>
    <dbReference type="NCBI Taxonomy" id="1116391"/>
    <lineage>
        <taxon>Bacteria</taxon>
        <taxon>Bacillati</taxon>
        <taxon>Bacillota</taxon>
        <taxon>Bacilli</taxon>
        <taxon>Bacillales</taxon>
        <taxon>Paenibacillaceae</taxon>
        <taxon>Paenibacillus</taxon>
    </lineage>
</organism>
<dbReference type="PANTHER" id="PTHR32015">
    <property type="entry name" value="FASTING INDUCED LIPASE"/>
    <property type="match status" value="1"/>
</dbReference>
<feature type="domain" description="AB hydrolase-1" evidence="2">
    <location>
        <begin position="40"/>
        <end position="143"/>
    </location>
</feature>
<dbReference type="KEGG" id="pmq:PM3016_4011"/>